<evidence type="ECO:0000256" key="3">
    <source>
        <dbReference type="SAM" id="Phobius"/>
    </source>
</evidence>
<evidence type="ECO:0000259" key="4">
    <source>
        <dbReference type="SMART" id="SM00047"/>
    </source>
</evidence>
<protein>
    <submittedName>
        <fullName evidence="5">Glycoside hydrolase family 73 protein</fullName>
    </submittedName>
</protein>
<dbReference type="Pfam" id="PF01832">
    <property type="entry name" value="Glucosaminidase"/>
    <property type="match status" value="1"/>
</dbReference>
<dbReference type="Proteomes" id="UP000774130">
    <property type="component" value="Unassembled WGS sequence"/>
</dbReference>
<dbReference type="SMART" id="SM00047">
    <property type="entry name" value="LYZ2"/>
    <property type="match status" value="1"/>
</dbReference>
<proteinExistence type="inferred from homology"/>
<keyword evidence="3" id="KW-0812">Transmembrane</keyword>
<feature type="transmembrane region" description="Helical" evidence="3">
    <location>
        <begin position="12"/>
        <end position="36"/>
    </location>
</feature>
<comment type="caution">
    <text evidence="5">The sequence shown here is derived from an EMBL/GenBank/DDBJ whole genome shotgun (WGS) entry which is preliminary data.</text>
</comment>
<sequence>MPRKKLKKRKLTISTPLIVLGALMIGLAGVFSFYILPSLNRYESQTNIENMSHDEFIQTLEPHAKQLQQSYGILPSIILGQAILESNWGQSTLASQYYNLFGIKSSGNQSSIHLETQEYVNDQWITIQGNFRVYQSWEESMDDHTLLFVNGTDWNSDLYKNVLSATNYQEAATALQTAGYATDPDYAQKVINVIETYQLNQYD</sequence>
<dbReference type="InterPro" id="IPR002901">
    <property type="entry name" value="MGlyc_endo_b_GlcNAc-like_dom"/>
</dbReference>
<evidence type="ECO:0000313" key="6">
    <source>
        <dbReference type="Proteomes" id="UP000774130"/>
    </source>
</evidence>
<evidence type="ECO:0000256" key="1">
    <source>
        <dbReference type="ARBA" id="ARBA00010266"/>
    </source>
</evidence>
<dbReference type="RefSeq" id="WP_218325141.1">
    <property type="nucleotide sequence ID" value="NZ_JAHUZB010000002.1"/>
</dbReference>
<keyword evidence="3" id="KW-0472">Membrane</keyword>
<evidence type="ECO:0000313" key="5">
    <source>
        <dbReference type="EMBL" id="MBV7390088.1"/>
    </source>
</evidence>
<keyword evidence="6" id="KW-1185">Reference proteome</keyword>
<dbReference type="EMBL" id="JAHUZB010000002">
    <property type="protein sequence ID" value="MBV7390088.1"/>
    <property type="molecule type" value="Genomic_DNA"/>
</dbReference>
<keyword evidence="3" id="KW-1133">Transmembrane helix</keyword>
<reference evidence="5 6" key="1">
    <citation type="submission" date="2021-06" db="EMBL/GenBank/DDBJ databases">
        <title>Enterococcus alishanensis sp. nov., a novel lactic acid bacterium isolated from fresh coffee beans.</title>
        <authorList>
            <person name="Chen Y.-S."/>
        </authorList>
    </citation>
    <scope>NUCLEOTIDE SEQUENCE [LARGE SCALE GENOMIC DNA]</scope>
    <source>
        <strain evidence="5 6">ALS3</strain>
    </source>
</reference>
<accession>A0ABS6TB02</accession>
<keyword evidence="2 5" id="KW-0378">Hydrolase</keyword>
<feature type="domain" description="Mannosyl-glycoprotein endo-beta-N-acetylglucosamidase-like" evidence="4">
    <location>
        <begin position="45"/>
        <end position="203"/>
    </location>
</feature>
<name>A0ABS6TB02_9ENTE</name>
<dbReference type="PANTHER" id="PTHR33308:SF10">
    <property type="entry name" value="EXO-GLUCOSAMINIDASE LYTG"/>
    <property type="match status" value="1"/>
</dbReference>
<dbReference type="InterPro" id="IPR051056">
    <property type="entry name" value="Glycosyl_Hydrolase_73"/>
</dbReference>
<organism evidence="5 6">
    <name type="scientific">Enterococcus alishanensis</name>
    <dbReference type="NCBI Taxonomy" id="1303817"/>
    <lineage>
        <taxon>Bacteria</taxon>
        <taxon>Bacillati</taxon>
        <taxon>Bacillota</taxon>
        <taxon>Bacilli</taxon>
        <taxon>Lactobacillales</taxon>
        <taxon>Enterococcaceae</taxon>
        <taxon>Enterococcus</taxon>
    </lineage>
</organism>
<comment type="similarity">
    <text evidence="1">Belongs to the glycosyl hydrolase 73 family.</text>
</comment>
<evidence type="ECO:0000256" key="2">
    <source>
        <dbReference type="ARBA" id="ARBA00022801"/>
    </source>
</evidence>
<dbReference type="GO" id="GO:0016787">
    <property type="term" value="F:hydrolase activity"/>
    <property type="evidence" value="ECO:0007669"/>
    <property type="project" value="UniProtKB-KW"/>
</dbReference>
<gene>
    <name evidence="5" type="ORF">KUA55_05300</name>
</gene>
<dbReference type="PANTHER" id="PTHR33308">
    <property type="entry name" value="PEPTIDOGLYCAN HYDROLASE FLGJ"/>
    <property type="match status" value="1"/>
</dbReference>